<dbReference type="Pfam" id="PF10704">
    <property type="entry name" value="DUF2508"/>
    <property type="match status" value="1"/>
</dbReference>
<sequence>MKKVKDLKKKAMDQELLNKIFTLKDEWTNLESIMSRSVEPSEEGQYELAISKAKYLYLIREAKIRNISAL</sequence>
<keyword evidence="2" id="KW-1185">Reference proteome</keyword>
<comment type="caution">
    <text evidence="1">The sequence shown here is derived from an EMBL/GenBank/DDBJ whole genome shotgun (WGS) entry which is preliminary data.</text>
</comment>
<organism evidence="1 2">
    <name type="scientific">Gracilibacillus halotolerans</name>
    <dbReference type="NCBI Taxonomy" id="74386"/>
    <lineage>
        <taxon>Bacteria</taxon>
        <taxon>Bacillati</taxon>
        <taxon>Bacillota</taxon>
        <taxon>Bacilli</taxon>
        <taxon>Bacillales</taxon>
        <taxon>Bacillaceae</taxon>
        <taxon>Gracilibacillus</taxon>
    </lineage>
</organism>
<protein>
    <recommendedName>
        <fullName evidence="3">DUF2508 domain-containing protein</fullName>
    </recommendedName>
</protein>
<evidence type="ECO:0000313" key="2">
    <source>
        <dbReference type="Proteomes" id="UP000572212"/>
    </source>
</evidence>
<reference evidence="1 2" key="1">
    <citation type="submission" date="2020-08" db="EMBL/GenBank/DDBJ databases">
        <title>Genomic Encyclopedia of Type Strains, Phase IV (KMG-IV): sequencing the most valuable type-strain genomes for metagenomic binning, comparative biology and taxonomic classification.</title>
        <authorList>
            <person name="Goeker M."/>
        </authorList>
    </citation>
    <scope>NUCLEOTIDE SEQUENCE [LARGE SCALE GENOMIC DNA]</scope>
    <source>
        <strain evidence="1 2">DSM 11805</strain>
    </source>
</reference>
<proteinExistence type="predicted"/>
<dbReference type="InterPro" id="IPR019644">
    <property type="entry name" value="DUF2508"/>
</dbReference>
<accession>A0A841RLQ3</accession>
<evidence type="ECO:0000313" key="1">
    <source>
        <dbReference type="EMBL" id="MBB6513419.1"/>
    </source>
</evidence>
<dbReference type="AlphaFoldDB" id="A0A841RLQ3"/>
<dbReference type="EMBL" id="JACHON010000011">
    <property type="protein sequence ID" value="MBB6513419.1"/>
    <property type="molecule type" value="Genomic_DNA"/>
</dbReference>
<name>A0A841RLQ3_9BACI</name>
<dbReference type="Proteomes" id="UP000572212">
    <property type="component" value="Unassembled WGS sequence"/>
</dbReference>
<gene>
    <name evidence="1" type="ORF">GGQ92_002227</name>
</gene>
<evidence type="ECO:0008006" key="3">
    <source>
        <dbReference type="Google" id="ProtNLM"/>
    </source>
</evidence>
<dbReference type="RefSeq" id="WP_184248551.1">
    <property type="nucleotide sequence ID" value="NZ_BAAACU010000012.1"/>
</dbReference>